<dbReference type="GO" id="GO:0003677">
    <property type="term" value="F:DNA binding"/>
    <property type="evidence" value="ECO:0007669"/>
    <property type="project" value="InterPro"/>
</dbReference>
<dbReference type="VEuPathDB" id="FungiDB:PV09_07117"/>
<feature type="compositionally biased region" description="Polar residues" evidence="3">
    <location>
        <begin position="1"/>
        <end position="11"/>
    </location>
</feature>
<feature type="region of interest" description="Disordered" evidence="3">
    <location>
        <begin position="749"/>
        <end position="776"/>
    </location>
</feature>
<dbReference type="EMBL" id="KN847555">
    <property type="protein sequence ID" value="KIW01345.1"/>
    <property type="molecule type" value="Genomic_DNA"/>
</dbReference>
<feature type="compositionally biased region" description="Basic and acidic residues" evidence="3">
    <location>
        <begin position="871"/>
        <end position="881"/>
    </location>
</feature>
<gene>
    <name evidence="4" type="ORF">PV09_07117</name>
</gene>
<feature type="compositionally biased region" description="Low complexity" evidence="3">
    <location>
        <begin position="853"/>
        <end position="863"/>
    </location>
</feature>
<dbReference type="PANTHER" id="PTHR15074:SF5">
    <property type="entry name" value="5-METHYLCYTOSINE G_T MISMATCH-SPECIFIC DNA GLYCOSYLASE"/>
    <property type="match status" value="1"/>
</dbReference>
<comment type="subcellular location">
    <subcellularLocation>
        <location evidence="1">Nucleus</location>
    </subcellularLocation>
</comment>
<dbReference type="InParanoid" id="A0A0D2A4F4"/>
<feature type="compositionally biased region" description="Basic and acidic residues" evidence="3">
    <location>
        <begin position="216"/>
        <end position="227"/>
    </location>
</feature>
<feature type="region of interest" description="Disordered" evidence="3">
    <location>
        <begin position="379"/>
        <end position="401"/>
    </location>
</feature>
<dbReference type="RefSeq" id="XP_016211214.1">
    <property type="nucleotide sequence ID" value="XM_016360842.1"/>
</dbReference>
<feature type="compositionally biased region" description="Low complexity" evidence="3">
    <location>
        <begin position="88"/>
        <end position="99"/>
    </location>
</feature>
<dbReference type="HOGENOM" id="CLU_008691_0_0_1"/>
<dbReference type="GO" id="GO:0005634">
    <property type="term" value="C:nucleus"/>
    <property type="evidence" value="ECO:0007669"/>
    <property type="project" value="UniProtKB-SubCell"/>
</dbReference>
<feature type="compositionally biased region" description="Basic and acidic residues" evidence="3">
    <location>
        <begin position="70"/>
        <end position="80"/>
    </location>
</feature>
<name>A0A0D2A4F4_9PEZI</name>
<feature type="compositionally biased region" description="Pro residues" evidence="3">
    <location>
        <begin position="390"/>
        <end position="401"/>
    </location>
</feature>
<evidence type="ECO:0000256" key="3">
    <source>
        <dbReference type="SAM" id="MobiDB-lite"/>
    </source>
</evidence>
<feature type="compositionally biased region" description="Polar residues" evidence="3">
    <location>
        <begin position="196"/>
        <end position="209"/>
    </location>
</feature>
<feature type="region of interest" description="Disordered" evidence="3">
    <location>
        <begin position="852"/>
        <end position="932"/>
    </location>
</feature>
<dbReference type="STRING" id="253628.A0A0D2A4F4"/>
<dbReference type="OrthoDB" id="5373744at2759"/>
<sequence length="932" mass="102642">MFSLSGRSVTSVHEIEEIRRERKAKREQKKEEEEKSKGDCDSPRTTEEKDIPSKRKERDRPSRRKTSSGSKEKDRSEKRSSPRRQRRPPSSLSSEASSAHRTMSGVVPEMDRRPSGSLASSGVGSYPKFSPKHSKEAVGSRDNIVNPRLSLYTPDPTDLGSAKHIPERRYPSAGTGAAPPSPPLTMTEPELRRSRSSNSVKKTPSQTRIASPPRKISLERGIHEKNNPRRTSSSSSLRKRADSEPRAVRSGLRNASPGNRSKEELIATGTDISSSSYDASQNPGTQSTAARSTATSTATESTVEPVPRKMPPPPSRQSTMTVPHAQSSPLSAPDSSPRTPTTNEAQFAPTSNPMGKAQVIEVVPEAALPSPYSAQSSFVQTPVSAGLSSFPPPPPPPPPPPALNQHIETPRVDYLLQNGGLPHLVPKRFTSVLAPTAPQQSQYSNFISPRAFGPQHTDVRNIFLPLQSVLDSYLQVIHKNGSIAVATGYKSVARRLLDRLEAVFNRNISSETCECIMCANDENKDIMSEDEGTGISWGEILEFVSGRQELPTWPPFEIAHDVPVYEMGTEAPMQKMDIDVPPEFRDHYIKQSKRTKDAVQRWLAAQPETRCSPPQEIDDETLMFAMITHLEPENRKLFTALLRGMSTLPVSRAPTPAETPKSELMKRTALSLQRLYRLEKPPRDAECAIFLLRNPHLHRVLATLAAVSAGEWEILISGRFDGFLWSGAESVDNQGPSRGPTPLYRMNTPGIPSRGPTPMSRGPSRGPVASPTASSFGAPVQMDEETEIAVLAEVEREIFMGMDALEDAFEALHIKAEEVRAALRARSTGLSVAAQRRRGSFAQGLEALSATPSVGTGVWGTSGVDEDDWLDDSRSELRPDDSASNISYGRRRRKHHRDKERRETPAPVEEEDEESDGAIKTHVKHSPKERRR</sequence>
<feature type="compositionally biased region" description="Basic and acidic residues" evidence="3">
    <location>
        <begin position="28"/>
        <end position="60"/>
    </location>
</feature>
<proteinExistence type="predicted"/>
<keyword evidence="5" id="KW-1185">Reference proteome</keyword>
<feature type="region of interest" description="Disordered" evidence="3">
    <location>
        <begin position="1"/>
        <end position="353"/>
    </location>
</feature>
<evidence type="ECO:0000256" key="1">
    <source>
        <dbReference type="ARBA" id="ARBA00004123"/>
    </source>
</evidence>
<evidence type="ECO:0000313" key="4">
    <source>
        <dbReference type="EMBL" id="KIW01345.1"/>
    </source>
</evidence>
<dbReference type="GeneID" id="27315090"/>
<feature type="compositionally biased region" description="Low complexity" evidence="3">
    <location>
        <begin position="285"/>
        <end position="302"/>
    </location>
</feature>
<dbReference type="Proteomes" id="UP000053259">
    <property type="component" value="Unassembled WGS sequence"/>
</dbReference>
<organism evidence="4 5">
    <name type="scientific">Verruconis gallopava</name>
    <dbReference type="NCBI Taxonomy" id="253628"/>
    <lineage>
        <taxon>Eukaryota</taxon>
        <taxon>Fungi</taxon>
        <taxon>Dikarya</taxon>
        <taxon>Ascomycota</taxon>
        <taxon>Pezizomycotina</taxon>
        <taxon>Dothideomycetes</taxon>
        <taxon>Pleosporomycetidae</taxon>
        <taxon>Venturiales</taxon>
        <taxon>Sympoventuriaceae</taxon>
        <taxon>Verruconis</taxon>
    </lineage>
</organism>
<evidence type="ECO:0008006" key="6">
    <source>
        <dbReference type="Google" id="ProtNLM"/>
    </source>
</evidence>
<reference evidence="4 5" key="1">
    <citation type="submission" date="2015-01" db="EMBL/GenBank/DDBJ databases">
        <title>The Genome Sequence of Ochroconis gallopava CBS43764.</title>
        <authorList>
            <consortium name="The Broad Institute Genomics Platform"/>
            <person name="Cuomo C."/>
            <person name="de Hoog S."/>
            <person name="Gorbushina A."/>
            <person name="Stielow B."/>
            <person name="Teixiera M."/>
            <person name="Abouelleil A."/>
            <person name="Chapman S.B."/>
            <person name="Priest M."/>
            <person name="Young S.K."/>
            <person name="Wortman J."/>
            <person name="Nusbaum C."/>
            <person name="Birren B."/>
        </authorList>
    </citation>
    <scope>NUCLEOTIDE SEQUENCE [LARGE SCALE GENOMIC DNA]</scope>
    <source>
        <strain evidence="4 5">CBS 43764</strain>
    </source>
</reference>
<dbReference type="AlphaFoldDB" id="A0A0D2A4F4"/>
<dbReference type="InterPro" id="IPR045138">
    <property type="entry name" value="MeCP2/MBD4"/>
</dbReference>
<feature type="compositionally biased region" description="Polar residues" evidence="3">
    <location>
        <begin position="270"/>
        <end position="284"/>
    </location>
</feature>
<protein>
    <recommendedName>
        <fullName evidence="6">5-Methylcytosine G/T mismatch-specific DNA glycosylase</fullName>
    </recommendedName>
</protein>
<keyword evidence="2" id="KW-0539">Nucleus</keyword>
<feature type="compositionally biased region" description="Basic residues" evidence="3">
    <location>
        <begin position="921"/>
        <end position="932"/>
    </location>
</feature>
<feature type="compositionally biased region" description="Polar residues" evidence="3">
    <location>
        <begin position="316"/>
        <end position="353"/>
    </location>
</feature>
<feature type="compositionally biased region" description="Basic residues" evidence="3">
    <location>
        <begin position="889"/>
        <end position="899"/>
    </location>
</feature>
<accession>A0A0D2A4F4</accession>
<dbReference type="PANTHER" id="PTHR15074">
    <property type="entry name" value="METHYL-CPG-BINDING PROTEIN"/>
    <property type="match status" value="1"/>
</dbReference>
<evidence type="ECO:0000256" key="2">
    <source>
        <dbReference type="ARBA" id="ARBA00023242"/>
    </source>
</evidence>
<evidence type="ECO:0000313" key="5">
    <source>
        <dbReference type="Proteomes" id="UP000053259"/>
    </source>
</evidence>